<dbReference type="Proteomes" id="UP000434475">
    <property type="component" value="Unassembled WGS sequence"/>
</dbReference>
<dbReference type="Gene3D" id="3.40.1440.10">
    <property type="entry name" value="GIY-YIG endonuclease"/>
    <property type="match status" value="1"/>
</dbReference>
<dbReference type="AlphaFoldDB" id="A0A6I2R046"/>
<comment type="caution">
    <text evidence="1">The sequence shown here is derived from an EMBL/GenBank/DDBJ whole genome shotgun (WGS) entry which is preliminary data.</text>
</comment>
<evidence type="ECO:0000313" key="2">
    <source>
        <dbReference type="Proteomes" id="UP000434475"/>
    </source>
</evidence>
<name>A0A6I2R046_FLAPL</name>
<proteinExistence type="predicted"/>
<organism evidence="1 2">
    <name type="scientific">Flavonifractor plautii</name>
    <name type="common">Fusobacterium plautii</name>
    <dbReference type="NCBI Taxonomy" id="292800"/>
    <lineage>
        <taxon>Bacteria</taxon>
        <taxon>Bacillati</taxon>
        <taxon>Bacillota</taxon>
        <taxon>Clostridia</taxon>
        <taxon>Eubacteriales</taxon>
        <taxon>Oscillospiraceae</taxon>
        <taxon>Flavonifractor</taxon>
    </lineage>
</organism>
<dbReference type="EMBL" id="WKPR01000009">
    <property type="protein sequence ID" value="MSB19934.1"/>
    <property type="molecule type" value="Genomic_DNA"/>
</dbReference>
<evidence type="ECO:0008006" key="3">
    <source>
        <dbReference type="Google" id="ProtNLM"/>
    </source>
</evidence>
<protein>
    <recommendedName>
        <fullName evidence="3">GIY-YIG domain-containing protein</fullName>
    </recommendedName>
</protein>
<reference evidence="1 2" key="1">
    <citation type="journal article" date="2019" name="Nat. Med.">
        <title>A library of human gut bacterial isolates paired with longitudinal multiomics data enables mechanistic microbiome research.</title>
        <authorList>
            <person name="Poyet M."/>
            <person name="Groussin M."/>
            <person name="Gibbons S.M."/>
            <person name="Avila-Pacheco J."/>
            <person name="Jiang X."/>
            <person name="Kearney S.M."/>
            <person name="Perrotta A.R."/>
            <person name="Berdy B."/>
            <person name="Zhao S."/>
            <person name="Lieberman T.D."/>
            <person name="Swanson P.K."/>
            <person name="Smith M."/>
            <person name="Roesemann S."/>
            <person name="Alexander J.E."/>
            <person name="Rich S.A."/>
            <person name="Livny J."/>
            <person name="Vlamakis H."/>
            <person name="Clish C."/>
            <person name="Bullock K."/>
            <person name="Deik A."/>
            <person name="Scott J."/>
            <person name="Pierce K.A."/>
            <person name="Xavier R.J."/>
            <person name="Alm E.J."/>
        </authorList>
    </citation>
    <scope>NUCLEOTIDE SEQUENCE [LARGE SCALE GENOMIC DNA]</scope>
    <source>
        <strain evidence="1 2">BIOML-A2</strain>
    </source>
</reference>
<gene>
    <name evidence="1" type="ORF">GKE97_10435</name>
</gene>
<accession>A0A6I2R046</accession>
<dbReference type="SUPFAM" id="SSF82771">
    <property type="entry name" value="GIY-YIG endonuclease"/>
    <property type="match status" value="1"/>
</dbReference>
<dbReference type="RefSeq" id="WP_172697660.1">
    <property type="nucleotide sequence ID" value="NZ_JAQLWY010000020.1"/>
</dbReference>
<sequence length="251" mass="28830">MYGYIYMTTNKITGSLYVGKHKAPKYDPRYLGSGACICKELEQYGPSAFCNEMLAIANSKDELNELEKEWIAKIHSAFPDKCVNFAVGGDGGNVYAYAPPEMMERFIKTMTEINRQRCSSPAFKANQAKNMQIRYQDAAARELQSKVVQEAWSDAELREQQSERLKTYYSSHKKDQSYLHKPCSFSLNGMVKHFDSVKELREFLTSEYGYAPDRRTFHKLMEDGAMGIPYKPFHKNKFAQLAGMRICYGFN</sequence>
<evidence type="ECO:0000313" key="1">
    <source>
        <dbReference type="EMBL" id="MSB19934.1"/>
    </source>
</evidence>
<dbReference type="InterPro" id="IPR035901">
    <property type="entry name" value="GIY-YIG_endonuc_sf"/>
</dbReference>